<dbReference type="RefSeq" id="WP_124975037.1">
    <property type="nucleotide sequence ID" value="NZ_BFFP01000005.1"/>
</dbReference>
<comment type="caution">
    <text evidence="1">The sequence shown here is derived from an EMBL/GenBank/DDBJ whole genome shotgun (WGS) entry which is preliminary data.</text>
</comment>
<organism evidence="1 2">
    <name type="scientific">Ligilactobacillus salitolerans</name>
    <dbReference type="NCBI Taxonomy" id="1808352"/>
    <lineage>
        <taxon>Bacteria</taxon>
        <taxon>Bacillati</taxon>
        <taxon>Bacillota</taxon>
        <taxon>Bacilli</taxon>
        <taxon>Lactobacillales</taxon>
        <taxon>Lactobacillaceae</taxon>
        <taxon>Ligilactobacillus</taxon>
    </lineage>
</organism>
<dbReference type="Proteomes" id="UP000286848">
    <property type="component" value="Unassembled WGS sequence"/>
</dbReference>
<accession>A0A401IR46</accession>
<proteinExistence type="predicted"/>
<keyword evidence="2" id="KW-1185">Reference proteome</keyword>
<dbReference type="AlphaFoldDB" id="A0A401IR46"/>
<protein>
    <submittedName>
        <fullName evidence="1">Uncharacterized protein</fullName>
    </submittedName>
</protein>
<evidence type="ECO:0000313" key="1">
    <source>
        <dbReference type="EMBL" id="GBG94008.1"/>
    </source>
</evidence>
<sequence length="478" mass="54826">MVTNRDYYRFAVKWQKLLHAQNDSQLEVDSLLKECLSLEFSLDQGNDLDSRYHQASTDPKKLAQILPELQEIQQLGSWLYAKCFYWSHWAGAEKIDEQAKQWYSLILASMQKLAAEHLQFFQGTPVKLKLTSGKIGGLTMFVPGMEYEQRLTVTNQDQADFRSVVLDDRFEKKVAYQGRVKLEPKQGQQILQYLAAYFSQGYEQEIALDAPAWEMELFNSAGEKYQFSGFVIPAGTEFHDFSETLRQAIDVPEFDAFDGQGQPERPAKLFFEYEYEAQDGLSYHEKLALDRAKADLKYSQASSAGSKISFSYHLPAEVGLLLDVFTTSVRIEPREIIFDQPFLHPGKSVQQPEFQLELDYLRQPAKKYSGTYDEDHLPGIWKLFLEQLTEVLKQHSQIGFLEHGKHSIIFYSVTFTPDGRSYYYLSDDDSLEVGETVLVPVGPEDRATRAQIVKIESFAPEEVPLLVKQTKYIIGKAD</sequence>
<dbReference type="OrthoDB" id="3191556at2"/>
<evidence type="ECO:0000313" key="2">
    <source>
        <dbReference type="Proteomes" id="UP000286848"/>
    </source>
</evidence>
<name>A0A401IR46_9LACO</name>
<dbReference type="EMBL" id="BFFP01000005">
    <property type="protein sequence ID" value="GBG94008.1"/>
    <property type="molecule type" value="Genomic_DNA"/>
</dbReference>
<reference evidence="1 2" key="1">
    <citation type="journal article" date="2019" name="Int. J. Syst. Evol. Microbiol.">
        <title>Lactobacillus salitolerans sp. nov., a novel lactic acid bacterium isolated from spent mushroom substrates.</title>
        <authorList>
            <person name="Tohno M."/>
            <person name="Tanizawa Y."/>
            <person name="Kojima Y."/>
            <person name="Sakamoto M."/>
            <person name="Nakamura Y."/>
            <person name="Ohkuma M."/>
            <person name="Kobayashi H."/>
        </authorList>
    </citation>
    <scope>NUCLEOTIDE SEQUENCE [LARGE SCALE GENOMIC DNA]</scope>
    <source>
        <strain evidence="1 2">YK43</strain>
    </source>
</reference>
<gene>
    <name evidence="1" type="ORF">LFYK43_04670</name>
</gene>